<reference evidence="1 2" key="2">
    <citation type="journal article" date="2022" name="Mol. Ecol. Resour.">
        <title>The genomes of chicory, endive, great burdock and yacon provide insights into Asteraceae paleo-polyploidization history and plant inulin production.</title>
        <authorList>
            <person name="Fan W."/>
            <person name="Wang S."/>
            <person name="Wang H."/>
            <person name="Wang A."/>
            <person name="Jiang F."/>
            <person name="Liu H."/>
            <person name="Zhao H."/>
            <person name="Xu D."/>
            <person name="Zhang Y."/>
        </authorList>
    </citation>
    <scope>NUCLEOTIDE SEQUENCE [LARGE SCALE GENOMIC DNA]</scope>
    <source>
        <strain evidence="2">cv. Punajuju</strain>
        <tissue evidence="1">Leaves</tissue>
    </source>
</reference>
<dbReference type="Proteomes" id="UP001055811">
    <property type="component" value="Linkage Group LG06"/>
</dbReference>
<organism evidence="1 2">
    <name type="scientific">Cichorium intybus</name>
    <name type="common">Chicory</name>
    <dbReference type="NCBI Taxonomy" id="13427"/>
    <lineage>
        <taxon>Eukaryota</taxon>
        <taxon>Viridiplantae</taxon>
        <taxon>Streptophyta</taxon>
        <taxon>Embryophyta</taxon>
        <taxon>Tracheophyta</taxon>
        <taxon>Spermatophyta</taxon>
        <taxon>Magnoliopsida</taxon>
        <taxon>eudicotyledons</taxon>
        <taxon>Gunneridae</taxon>
        <taxon>Pentapetalae</taxon>
        <taxon>asterids</taxon>
        <taxon>campanulids</taxon>
        <taxon>Asterales</taxon>
        <taxon>Asteraceae</taxon>
        <taxon>Cichorioideae</taxon>
        <taxon>Cichorieae</taxon>
        <taxon>Cichoriinae</taxon>
        <taxon>Cichorium</taxon>
    </lineage>
</organism>
<protein>
    <submittedName>
        <fullName evidence="1">Uncharacterized protein</fullName>
    </submittedName>
</protein>
<name>A0ACB9BNU1_CICIN</name>
<proteinExistence type="predicted"/>
<evidence type="ECO:0000313" key="1">
    <source>
        <dbReference type="EMBL" id="KAI3723659.1"/>
    </source>
</evidence>
<keyword evidence="2" id="KW-1185">Reference proteome</keyword>
<sequence length="131" mass="14261">MHGKGISTSSQHALTVTMCNGEENQREKDEAFHDPAKKKDECMLPRYSPNFNNIIKTGECLEQNIKADGIMVTGNVSLHSSTSQGIAAAVLDGQNVMNTKGQRIADDVREVHASKQPTTVMNSKSLFGEGR</sequence>
<gene>
    <name evidence="1" type="ORF">L2E82_35414</name>
</gene>
<dbReference type="EMBL" id="CM042014">
    <property type="protein sequence ID" value="KAI3723659.1"/>
    <property type="molecule type" value="Genomic_DNA"/>
</dbReference>
<comment type="caution">
    <text evidence="1">The sequence shown here is derived from an EMBL/GenBank/DDBJ whole genome shotgun (WGS) entry which is preliminary data.</text>
</comment>
<reference evidence="2" key="1">
    <citation type="journal article" date="2022" name="Mol. Ecol. Resour.">
        <title>The genomes of chicory, endive, great burdock and yacon provide insights into Asteraceae palaeo-polyploidization history and plant inulin production.</title>
        <authorList>
            <person name="Fan W."/>
            <person name="Wang S."/>
            <person name="Wang H."/>
            <person name="Wang A."/>
            <person name="Jiang F."/>
            <person name="Liu H."/>
            <person name="Zhao H."/>
            <person name="Xu D."/>
            <person name="Zhang Y."/>
        </authorList>
    </citation>
    <scope>NUCLEOTIDE SEQUENCE [LARGE SCALE GENOMIC DNA]</scope>
    <source>
        <strain evidence="2">cv. Punajuju</strain>
    </source>
</reference>
<evidence type="ECO:0000313" key="2">
    <source>
        <dbReference type="Proteomes" id="UP001055811"/>
    </source>
</evidence>
<accession>A0ACB9BNU1</accession>